<dbReference type="Gene3D" id="3.40.50.620">
    <property type="entry name" value="HUPs"/>
    <property type="match status" value="1"/>
</dbReference>
<accession>A0A6J5NU47</accession>
<sequence>MKECQRCLFDETIATIGPEQCEYCDLHDDLERQANPHELKHLIREIKAKGQDKTYDCIMGISGGIDSSTLLYTAVKYWNLKPLVIHFDNHWNAPEAVHNMSQLVKILGVDSITYTVNKEEYDRLNDAFLWAGTPDADIPNDIAMTKLMYDTAFKYNIKYILNGHDFRTEGSTPKGWTYMDAKYIQSVYNKYSGLRLQNYPLFTFKDQLFYAAMGIKNVRPFHYGFDRDTMEAEMKRLINWQDYGGKHCENVYTEFVGSFLLPEKFAIDKRIVYLAAQVRSGKLTKEQAMEQFNIKSEFDITKLGSSAERMLRLVNIRKRDRSEFERYDFKKYRALLWILTKMKVLPYTFYVKYCK</sequence>
<protein>
    <submittedName>
        <fullName evidence="1">WbuX, N-acetyl sugar amidotransferase</fullName>
    </submittedName>
</protein>
<evidence type="ECO:0000313" key="1">
    <source>
        <dbReference type="EMBL" id="CAB4162322.1"/>
    </source>
</evidence>
<dbReference type="GO" id="GO:0016740">
    <property type="term" value="F:transferase activity"/>
    <property type="evidence" value="ECO:0007669"/>
    <property type="project" value="UniProtKB-KW"/>
</dbReference>
<gene>
    <name evidence="1" type="ORF">UFOVP775_28</name>
</gene>
<reference evidence="1" key="1">
    <citation type="submission" date="2020-04" db="EMBL/GenBank/DDBJ databases">
        <authorList>
            <person name="Chiriac C."/>
            <person name="Salcher M."/>
            <person name="Ghai R."/>
            <person name="Kavagutti S V."/>
        </authorList>
    </citation>
    <scope>NUCLEOTIDE SEQUENCE</scope>
</reference>
<dbReference type="EMBL" id="LR796725">
    <property type="protein sequence ID" value="CAB4162322.1"/>
    <property type="molecule type" value="Genomic_DNA"/>
</dbReference>
<name>A0A6J5NU47_9CAUD</name>
<keyword evidence="1" id="KW-0808">Transferase</keyword>
<dbReference type="InterPro" id="IPR014729">
    <property type="entry name" value="Rossmann-like_a/b/a_fold"/>
</dbReference>
<proteinExistence type="predicted"/>
<dbReference type="SUPFAM" id="SSF52402">
    <property type="entry name" value="Adenine nucleotide alpha hydrolases-like"/>
    <property type="match status" value="1"/>
</dbReference>
<organism evidence="1">
    <name type="scientific">uncultured Caudovirales phage</name>
    <dbReference type="NCBI Taxonomy" id="2100421"/>
    <lineage>
        <taxon>Viruses</taxon>
        <taxon>Duplodnaviria</taxon>
        <taxon>Heunggongvirae</taxon>
        <taxon>Uroviricota</taxon>
        <taxon>Caudoviricetes</taxon>
        <taxon>Peduoviridae</taxon>
        <taxon>Maltschvirus</taxon>
        <taxon>Maltschvirus maltsch</taxon>
    </lineage>
</organism>